<dbReference type="AlphaFoldDB" id="A0A7S4EQY9"/>
<dbReference type="InterPro" id="IPR024977">
    <property type="entry name" value="Apc4-like_WD40_dom"/>
</dbReference>
<dbReference type="GO" id="GO:0003682">
    <property type="term" value="F:chromatin binding"/>
    <property type="evidence" value="ECO:0007669"/>
    <property type="project" value="TreeGrafter"/>
</dbReference>
<evidence type="ECO:0000259" key="2">
    <source>
        <dbReference type="Pfam" id="PF12894"/>
    </source>
</evidence>
<feature type="domain" description="Anaphase-promoting complex subunit 4-like WD40" evidence="2">
    <location>
        <begin position="422"/>
        <end position="472"/>
    </location>
</feature>
<dbReference type="GO" id="GO:0006261">
    <property type="term" value="P:DNA-templated DNA replication"/>
    <property type="evidence" value="ECO:0007669"/>
    <property type="project" value="TreeGrafter"/>
</dbReference>
<feature type="compositionally biased region" description="Low complexity" evidence="1">
    <location>
        <begin position="198"/>
        <end position="215"/>
    </location>
</feature>
<dbReference type="GO" id="GO:0043596">
    <property type="term" value="C:nuclear replication fork"/>
    <property type="evidence" value="ECO:0007669"/>
    <property type="project" value="TreeGrafter"/>
</dbReference>
<dbReference type="SUPFAM" id="SSF50978">
    <property type="entry name" value="WD40 repeat-like"/>
    <property type="match status" value="2"/>
</dbReference>
<dbReference type="InterPro" id="IPR015943">
    <property type="entry name" value="WD40/YVTN_repeat-like_dom_sf"/>
</dbReference>
<dbReference type="EMBL" id="HBIX01034841">
    <property type="protein sequence ID" value="CAE0729987.1"/>
    <property type="molecule type" value="Transcribed_RNA"/>
</dbReference>
<feature type="domain" description="Anaphase-promoting complex subunit 4-like WD40" evidence="2">
    <location>
        <begin position="514"/>
        <end position="563"/>
    </location>
</feature>
<reference evidence="3" key="1">
    <citation type="submission" date="2021-01" db="EMBL/GenBank/DDBJ databases">
        <authorList>
            <person name="Corre E."/>
            <person name="Pelletier E."/>
            <person name="Niang G."/>
            <person name="Scheremetjew M."/>
            <person name="Finn R."/>
            <person name="Kale V."/>
            <person name="Holt S."/>
            <person name="Cochrane G."/>
            <person name="Meng A."/>
            <person name="Brown T."/>
            <person name="Cohen L."/>
        </authorList>
    </citation>
    <scope>NUCLEOTIDE SEQUENCE</scope>
    <source>
        <strain evidence="3">10249 10 AB</strain>
    </source>
</reference>
<accession>A0A7S4EQY9</accession>
<dbReference type="GO" id="GO:0006281">
    <property type="term" value="P:DNA repair"/>
    <property type="evidence" value="ECO:0007669"/>
    <property type="project" value="TreeGrafter"/>
</dbReference>
<dbReference type="Pfam" id="PF12894">
    <property type="entry name" value="ANAPC4_WD40"/>
    <property type="match status" value="2"/>
</dbReference>
<evidence type="ECO:0000256" key="1">
    <source>
        <dbReference type="SAM" id="MobiDB-lite"/>
    </source>
</evidence>
<organism evidence="3">
    <name type="scientific">Pseudo-nitzschia australis</name>
    <dbReference type="NCBI Taxonomy" id="44445"/>
    <lineage>
        <taxon>Eukaryota</taxon>
        <taxon>Sar</taxon>
        <taxon>Stramenopiles</taxon>
        <taxon>Ochrophyta</taxon>
        <taxon>Bacillariophyta</taxon>
        <taxon>Bacillariophyceae</taxon>
        <taxon>Bacillariophycidae</taxon>
        <taxon>Bacillariales</taxon>
        <taxon>Bacillariaceae</taxon>
        <taxon>Pseudo-nitzschia</taxon>
    </lineage>
</organism>
<gene>
    <name evidence="3" type="ORF">PAUS00366_LOCUS22772</name>
</gene>
<dbReference type="InterPro" id="IPR036322">
    <property type="entry name" value="WD40_repeat_dom_sf"/>
</dbReference>
<dbReference type="InterPro" id="IPR001680">
    <property type="entry name" value="WD40_rpt"/>
</dbReference>
<dbReference type="PANTHER" id="PTHR19932">
    <property type="entry name" value="WD REPEAT AND HMG-BOX DNA BINDING PROTEIN"/>
    <property type="match status" value="1"/>
</dbReference>
<dbReference type="SMART" id="SM00320">
    <property type="entry name" value="WD40"/>
    <property type="match status" value="13"/>
</dbReference>
<sequence>MGTCFSQEGRKFHERLHEYDDDYFIKVEKRNSIDENETRWWRNRSGSIASNSTAMLTSHGCETSPSKLPVDHWTKQTSEREPSHLTTDAFEDISFSLSSPPSLHNISLSSFSQPISFSETHISPRKQKIWNDGHVSELHGKHKGRALQLRLAKHRHLQIAVTSQHTSPGSSTTQVELGSKFLPAPDAQSLTDEDIQDSSVSSPATSSASFTSQSSSKEENMNSRGHIWKEITSESNITALAMNRLTSNSSYLQSGPLMLAMGDENGTILITQIMDEGLHKMGDKDSDDSSLESNTDLENGALEFSIDGRVRSLDFGSSEHLVVGGDGCYAWIMKIVFDESSQTLQEIKVVQKIERIDRIYAVSFSIDQKFLAVGGFDGRVAIIPTTTIRNQEEQKAEESDDGDDSLSEVMKDVTIELDRPGLIYCLDWSSVGNFLAIGGSDKVCGIYNASTFDLIHETPSRPSAIQAVRWSHDGNFIAIGDREVSIVDGKPPFKTQREISHTPKSSTMAQFRYHVTSLCWSPSDSFLAIGGSDGRCLIVETNSWALVYEHQRTESINALAWGQQSNALNGDIRRYLVVSDNDCTVALIKAGTETQSSDNTNDHSSIASSSHYSQGTMSTDWVLREDEFRDLDDIPQEKPRGLKSQATITAVAFSKVGKGTKTSSYLAYAADDCSLTIMTTRDWKAIFQVEFAKPIQSLVFSNSSTYLALGGDEGVLNVLSVRSRTMILNSILSSPIKSIAFSRHDERLGVGLEDGILALLCPESDWESVGEIDQKESSITCQDWTSKTLACGRMDGSVALFNTDQIFGNFFVPIAEFTSNLPVRSVAFGKNEGFLSIGGDNGVVSILSATDGWVLSKQLNLGCGILSTKWSPAGRFIALAGSGETFLICDTVTWATINEVKEIRSSIFTNNITSMSCLDWSLDSKWVAVGGSGSGIHILNTLDWTLVKSSADDDTLAASETYA</sequence>
<proteinExistence type="predicted"/>
<dbReference type="Gene3D" id="2.130.10.10">
    <property type="entry name" value="YVTN repeat-like/Quinoprotein amine dehydrogenase"/>
    <property type="match status" value="4"/>
</dbReference>
<dbReference type="GO" id="GO:0000278">
    <property type="term" value="P:mitotic cell cycle"/>
    <property type="evidence" value="ECO:0007669"/>
    <property type="project" value="TreeGrafter"/>
</dbReference>
<name>A0A7S4EQY9_9STRA</name>
<dbReference type="PANTHER" id="PTHR19932:SF10">
    <property type="entry name" value="WD REPEAT AND HMG-BOX DNA-BINDING PROTEIN 1"/>
    <property type="match status" value="1"/>
</dbReference>
<dbReference type="Pfam" id="PF00400">
    <property type="entry name" value="WD40"/>
    <property type="match status" value="1"/>
</dbReference>
<evidence type="ECO:0000313" key="3">
    <source>
        <dbReference type="EMBL" id="CAE0729987.1"/>
    </source>
</evidence>
<feature type="region of interest" description="Disordered" evidence="1">
    <location>
        <begin position="184"/>
        <end position="222"/>
    </location>
</feature>
<protein>
    <recommendedName>
        <fullName evidence="2">Anaphase-promoting complex subunit 4-like WD40 domain-containing protein</fullName>
    </recommendedName>
</protein>